<dbReference type="InterPro" id="IPR004045">
    <property type="entry name" value="Glutathione_S-Trfase_N"/>
</dbReference>
<name>A0ABS7PEB9_9SPHN</name>
<dbReference type="InterPro" id="IPR036282">
    <property type="entry name" value="Glutathione-S-Trfase_C_sf"/>
</dbReference>
<dbReference type="InterPro" id="IPR036249">
    <property type="entry name" value="Thioredoxin-like_sf"/>
</dbReference>
<keyword evidence="4" id="KW-1185">Reference proteome</keyword>
<feature type="domain" description="GST N-terminal" evidence="2">
    <location>
        <begin position="19"/>
        <end position="88"/>
    </location>
</feature>
<dbReference type="EMBL" id="JAHWXP010000002">
    <property type="protein sequence ID" value="MBY8336520.1"/>
    <property type="molecule type" value="Genomic_DNA"/>
</dbReference>
<dbReference type="Proteomes" id="UP000759298">
    <property type="component" value="Unassembled WGS sequence"/>
</dbReference>
<dbReference type="InterPro" id="IPR004046">
    <property type="entry name" value="GST_C"/>
</dbReference>
<proteinExistence type="predicted"/>
<organism evidence="3 4">
    <name type="scientific">Alteriqipengyuania abyssalis</name>
    <dbReference type="NCBI Taxonomy" id="2860200"/>
    <lineage>
        <taxon>Bacteria</taxon>
        <taxon>Pseudomonadati</taxon>
        <taxon>Pseudomonadota</taxon>
        <taxon>Alphaproteobacteria</taxon>
        <taxon>Sphingomonadales</taxon>
        <taxon>Erythrobacteraceae</taxon>
        <taxon>Alteriqipengyuania</taxon>
    </lineage>
</organism>
<feature type="domain" description="Glutathione S-transferase C-terminal" evidence="1">
    <location>
        <begin position="170"/>
        <end position="244"/>
    </location>
</feature>
<gene>
    <name evidence="3" type="ORF">KYN89_05625</name>
</gene>
<dbReference type="Gene3D" id="1.20.1050.10">
    <property type="match status" value="1"/>
</dbReference>
<dbReference type="Pfam" id="PF13417">
    <property type="entry name" value="GST_N_3"/>
    <property type="match status" value="1"/>
</dbReference>
<protein>
    <submittedName>
        <fullName evidence="3">Glutathione S-transferase</fullName>
    </submittedName>
</protein>
<comment type="caution">
    <text evidence="3">The sequence shown here is derived from an EMBL/GenBank/DDBJ whole genome shotgun (WGS) entry which is preliminary data.</text>
</comment>
<dbReference type="SUPFAM" id="SSF52833">
    <property type="entry name" value="Thioredoxin-like"/>
    <property type="match status" value="1"/>
</dbReference>
<reference evidence="3 4" key="1">
    <citation type="submission" date="2021-07" db="EMBL/GenBank/DDBJ databases">
        <title>Alteriqipengyuania abyssalis NZ-12B nov, sp.nov isolated from deep sea sponge in pacific ocean.</title>
        <authorList>
            <person name="Tareen S."/>
            <person name="Wink J."/>
        </authorList>
    </citation>
    <scope>NUCLEOTIDE SEQUENCE [LARGE SCALE GENOMIC DNA]</scope>
    <source>
        <strain evidence="3 4">NZ-12B</strain>
    </source>
</reference>
<sequence length="382" mass="42839">MTLPRAGRTTAGMTKPVTLWGLPHSLYTGRARSYLRKQRIAYVERPPTDPEFASRVMPTIGRAIIPVVELADGTIIQDTVDIIDHFEREGTAQGPVPHPACPADARLLALAHLFELYAVDGLTRHAMHYRWSYLGEQEAFLRHAFATGSDASRAEATMGRMHSYLPMLGVDAATIPAIEESYHELLAALDAHFAVYQFLLGASPSIADYAMFGPLFAHLGRDPVPLAIMQREAPHVFRWVERMHAPDLDSVDYPTPAPEFPDDEVPETLAPLLAQIGRELIPDLTDRLTFLRDYVAQHQPKAGDPVTDRPHRRVIGTVETSFRDVAYTGGVQPYTFFLWQRLIDAGRHPEARALFAKHDLTAFIDIDLPIRVERRDQIEVWG</sequence>
<dbReference type="Pfam" id="PF00043">
    <property type="entry name" value="GST_C"/>
    <property type="match status" value="1"/>
</dbReference>
<evidence type="ECO:0000259" key="2">
    <source>
        <dbReference type="Pfam" id="PF13417"/>
    </source>
</evidence>
<evidence type="ECO:0000259" key="1">
    <source>
        <dbReference type="Pfam" id="PF00043"/>
    </source>
</evidence>
<accession>A0ABS7PEB9</accession>
<evidence type="ECO:0000313" key="4">
    <source>
        <dbReference type="Proteomes" id="UP000759298"/>
    </source>
</evidence>
<evidence type="ECO:0000313" key="3">
    <source>
        <dbReference type="EMBL" id="MBY8336520.1"/>
    </source>
</evidence>
<dbReference type="SUPFAM" id="SSF47616">
    <property type="entry name" value="GST C-terminal domain-like"/>
    <property type="match status" value="1"/>
</dbReference>